<dbReference type="PANTHER" id="PTHR31609">
    <property type="entry name" value="YDJC DEACETYLASE FAMILY MEMBER"/>
    <property type="match status" value="1"/>
</dbReference>
<keyword evidence="3" id="KW-0378">Hydrolase</keyword>
<accession>A0ABM7X7G2</accession>
<dbReference type="InterPro" id="IPR011330">
    <property type="entry name" value="Glyco_hydro/deAcase_b/a-brl"/>
</dbReference>
<evidence type="ECO:0000256" key="4">
    <source>
        <dbReference type="ARBA" id="ARBA00022842"/>
    </source>
</evidence>
<evidence type="ECO:0000313" key="7">
    <source>
        <dbReference type="Proteomes" id="UP001162734"/>
    </source>
</evidence>
<evidence type="ECO:0000256" key="2">
    <source>
        <dbReference type="ARBA" id="ARBA00022723"/>
    </source>
</evidence>
<proteinExistence type="predicted"/>
<dbReference type="Gene3D" id="3.20.20.370">
    <property type="entry name" value="Glycoside hydrolase/deacetylase"/>
    <property type="match status" value="1"/>
</dbReference>
<keyword evidence="4" id="KW-0460">Magnesium</keyword>
<sequence length="216" mass="22828">MTRRLVVNADDLGYDPEIDRGILEAARAGAVTSATAMVDTPFVARALAEAPASLGVGLHLVLAPGLEGDALAREVARQLARFEALRGRPPTHLDGHKHAHLRPGALEAVAAAAKANGLPVRSTDAASRARLRDLGVRTADAFLGDAALRPCWTADRLLAALARVGEGTTELMAHPGYRPAVARTSFGAEREEELRALLDPRLPSEIARLGLGLAHW</sequence>
<evidence type="ECO:0000313" key="6">
    <source>
        <dbReference type="EMBL" id="BDG07734.1"/>
    </source>
</evidence>
<gene>
    <name evidence="6" type="primary">chbG</name>
    <name evidence="6" type="ORF">AMPC_08470</name>
</gene>
<keyword evidence="5" id="KW-0119">Carbohydrate metabolism</keyword>
<dbReference type="Pfam" id="PF04794">
    <property type="entry name" value="YdjC"/>
    <property type="match status" value="2"/>
</dbReference>
<dbReference type="RefSeq" id="WP_248344620.1">
    <property type="nucleotide sequence ID" value="NZ_AP025592.1"/>
</dbReference>
<comment type="cofactor">
    <cofactor evidence="1">
        <name>Mg(2+)</name>
        <dbReference type="ChEBI" id="CHEBI:18420"/>
    </cofactor>
</comment>
<protein>
    <submittedName>
        <fullName evidence="6">Chitooligosaccharide deacetylase</fullName>
    </submittedName>
</protein>
<keyword evidence="7" id="KW-1185">Reference proteome</keyword>
<reference evidence="7" key="1">
    <citation type="journal article" date="2022" name="Int. J. Syst. Evol. Microbiol.">
        <title>Anaeromyxobacter oryzae sp. nov., Anaeromyxobacter diazotrophicus sp. nov. and Anaeromyxobacter paludicola sp. nov., isolated from paddy soils.</title>
        <authorList>
            <person name="Itoh H."/>
            <person name="Xu Z."/>
            <person name="Mise K."/>
            <person name="Masuda Y."/>
            <person name="Ushijima N."/>
            <person name="Hayakawa C."/>
            <person name="Shiratori Y."/>
            <person name="Senoo K."/>
        </authorList>
    </citation>
    <scope>NUCLEOTIDE SEQUENCE [LARGE SCALE GENOMIC DNA]</scope>
    <source>
        <strain evidence="7">Red630</strain>
    </source>
</reference>
<name>A0ABM7X7G2_9BACT</name>
<dbReference type="EMBL" id="AP025592">
    <property type="protein sequence ID" value="BDG07734.1"/>
    <property type="molecule type" value="Genomic_DNA"/>
</dbReference>
<dbReference type="PANTHER" id="PTHR31609:SF1">
    <property type="entry name" value="CARBOHYDRATE DEACETYLASE"/>
    <property type="match status" value="1"/>
</dbReference>
<dbReference type="Proteomes" id="UP001162734">
    <property type="component" value="Chromosome"/>
</dbReference>
<evidence type="ECO:0000256" key="5">
    <source>
        <dbReference type="ARBA" id="ARBA00023277"/>
    </source>
</evidence>
<evidence type="ECO:0000256" key="3">
    <source>
        <dbReference type="ARBA" id="ARBA00022801"/>
    </source>
</evidence>
<dbReference type="SUPFAM" id="SSF88713">
    <property type="entry name" value="Glycoside hydrolase/deacetylase"/>
    <property type="match status" value="1"/>
</dbReference>
<organism evidence="6 7">
    <name type="scientific">Anaeromyxobacter paludicola</name>
    <dbReference type="NCBI Taxonomy" id="2918171"/>
    <lineage>
        <taxon>Bacteria</taxon>
        <taxon>Pseudomonadati</taxon>
        <taxon>Myxococcota</taxon>
        <taxon>Myxococcia</taxon>
        <taxon>Myxococcales</taxon>
        <taxon>Cystobacterineae</taxon>
        <taxon>Anaeromyxobacteraceae</taxon>
        <taxon>Anaeromyxobacter</taxon>
    </lineage>
</organism>
<evidence type="ECO:0000256" key="1">
    <source>
        <dbReference type="ARBA" id="ARBA00001946"/>
    </source>
</evidence>
<keyword evidence="2" id="KW-0479">Metal-binding</keyword>
<dbReference type="InterPro" id="IPR006879">
    <property type="entry name" value="YdjC-like"/>
</dbReference>